<dbReference type="STRING" id="1810919.A0A3D8REM2"/>
<proteinExistence type="predicted"/>
<evidence type="ECO:0000313" key="3">
    <source>
        <dbReference type="Proteomes" id="UP000256690"/>
    </source>
</evidence>
<organism evidence="2 3">
    <name type="scientific">Aspergillus mulundensis</name>
    <dbReference type="NCBI Taxonomy" id="1810919"/>
    <lineage>
        <taxon>Eukaryota</taxon>
        <taxon>Fungi</taxon>
        <taxon>Dikarya</taxon>
        <taxon>Ascomycota</taxon>
        <taxon>Pezizomycotina</taxon>
        <taxon>Eurotiomycetes</taxon>
        <taxon>Eurotiomycetidae</taxon>
        <taxon>Eurotiales</taxon>
        <taxon>Aspergillaceae</taxon>
        <taxon>Aspergillus</taxon>
        <taxon>Aspergillus subgen. Nidulantes</taxon>
    </lineage>
</organism>
<name>A0A3D8REM2_9EURO</name>
<keyword evidence="3" id="KW-1185">Reference proteome</keyword>
<protein>
    <submittedName>
        <fullName evidence="2">Uncharacterized protein</fullName>
    </submittedName>
</protein>
<sequence length="490" mass="56479">MAELEELRALVHASPVYYQQYLLDRRRILLNSLEKTLGPVIIEAYTVHRSGTVDLLETRSKQTVTSILEVYKRHKFPSNISKLSEMCTTDEITRMVGFHLFIVTPIARRYTQWALGNLSGEAGVTGIVKPTSKVEEIRTLRALYRFQLCCNLFGANRHESPRRNPPEFSALEVLNLCIALFEPWETEEVCCINTFFKEKYHHIFLDIVSEINQNDLISDEQRPPTPEGAFRLADQSTWDIYISGIISYGLPLLHTVFYRIENRAHLVSTIEEHMKTPPNGFFLEGEWGDVMNDDAHYDRLREGLSERDRKQNRGDPLPFQGDEILDPTGTHPPLAWTLMWKGTYSNLFGGFIDDSLRRWGYVTWDAERIRRAGAEEVLKRQLLLVDGERYFEIEEMGTKDFTWVNSVRILASYPYIISCWFQTGTFRRADPENAVSKPSFLTKLLGKAGQYKRTWNTGNNSCVLAATRKHHSTAAMQRRLCTTKLEAPLN</sequence>
<reference evidence="2 3" key="1">
    <citation type="journal article" date="2018" name="IMA Fungus">
        <title>IMA Genome-F 9: Draft genome sequence of Annulohypoxylon stygium, Aspergillus mulundensis, Berkeleyomyces basicola (syn. Thielaviopsis basicola), Ceratocystis smalleyi, two Cercospora beticola strains, Coleophoma cylindrospora, Fusarium fracticaudum, Phialophora cf. hyalina, and Morchella septimelata.</title>
        <authorList>
            <person name="Wingfield B.D."/>
            <person name="Bills G.F."/>
            <person name="Dong Y."/>
            <person name="Huang W."/>
            <person name="Nel W.J."/>
            <person name="Swalarsk-Parry B.S."/>
            <person name="Vaghefi N."/>
            <person name="Wilken P.M."/>
            <person name="An Z."/>
            <person name="de Beer Z.W."/>
            <person name="De Vos L."/>
            <person name="Chen L."/>
            <person name="Duong T.A."/>
            <person name="Gao Y."/>
            <person name="Hammerbacher A."/>
            <person name="Kikkert J.R."/>
            <person name="Li Y."/>
            <person name="Li H."/>
            <person name="Li K."/>
            <person name="Li Q."/>
            <person name="Liu X."/>
            <person name="Ma X."/>
            <person name="Naidoo K."/>
            <person name="Pethybridge S.J."/>
            <person name="Sun J."/>
            <person name="Steenkamp E.T."/>
            <person name="van der Nest M.A."/>
            <person name="van Wyk S."/>
            <person name="Wingfield M.J."/>
            <person name="Xiong C."/>
            <person name="Yue Q."/>
            <person name="Zhang X."/>
        </authorList>
    </citation>
    <scope>NUCLEOTIDE SEQUENCE [LARGE SCALE GENOMIC DNA]</scope>
    <source>
        <strain evidence="2 3">DSM 5745</strain>
    </source>
</reference>
<accession>A0A3D8REM2</accession>
<dbReference type="GeneID" id="38117863"/>
<dbReference type="AlphaFoldDB" id="A0A3D8REM2"/>
<dbReference type="RefSeq" id="XP_026601541.1">
    <property type="nucleotide sequence ID" value="XM_026749509.1"/>
</dbReference>
<dbReference type="OrthoDB" id="5304511at2759"/>
<evidence type="ECO:0000313" key="2">
    <source>
        <dbReference type="EMBL" id="RDW72321.1"/>
    </source>
</evidence>
<feature type="region of interest" description="Disordered" evidence="1">
    <location>
        <begin position="303"/>
        <end position="324"/>
    </location>
</feature>
<comment type="caution">
    <text evidence="2">The sequence shown here is derived from an EMBL/GenBank/DDBJ whole genome shotgun (WGS) entry which is preliminary data.</text>
</comment>
<dbReference type="EMBL" id="PVWQ01000009">
    <property type="protein sequence ID" value="RDW72321.1"/>
    <property type="molecule type" value="Genomic_DNA"/>
</dbReference>
<feature type="compositionally biased region" description="Basic and acidic residues" evidence="1">
    <location>
        <begin position="303"/>
        <end position="313"/>
    </location>
</feature>
<dbReference type="Proteomes" id="UP000256690">
    <property type="component" value="Unassembled WGS sequence"/>
</dbReference>
<evidence type="ECO:0000256" key="1">
    <source>
        <dbReference type="SAM" id="MobiDB-lite"/>
    </source>
</evidence>
<gene>
    <name evidence="2" type="ORF">DSM5745_07493</name>
</gene>